<feature type="non-terminal residue" evidence="8">
    <location>
        <position position="234"/>
    </location>
</feature>
<dbReference type="OMA" id="HELYPMI"/>
<keyword evidence="4" id="KW-0378">Hydrolase</keyword>
<organism evidence="8 9">
    <name type="scientific">Taxus chinensis</name>
    <name type="common">Chinese yew</name>
    <name type="synonym">Taxus wallichiana var. chinensis</name>
    <dbReference type="NCBI Taxonomy" id="29808"/>
    <lineage>
        <taxon>Eukaryota</taxon>
        <taxon>Viridiplantae</taxon>
        <taxon>Streptophyta</taxon>
        <taxon>Embryophyta</taxon>
        <taxon>Tracheophyta</taxon>
        <taxon>Spermatophyta</taxon>
        <taxon>Pinopsida</taxon>
        <taxon>Pinidae</taxon>
        <taxon>Conifers II</taxon>
        <taxon>Cupressales</taxon>
        <taxon>Taxaceae</taxon>
        <taxon>Taxus</taxon>
    </lineage>
</organism>
<dbReference type="PROSITE" id="PS00138">
    <property type="entry name" value="SUBTILASE_SER"/>
    <property type="match status" value="1"/>
</dbReference>
<protein>
    <recommendedName>
        <fullName evidence="7">Peptidase S8/S53 domain-containing protein</fullName>
    </recommendedName>
</protein>
<feature type="non-terminal residue" evidence="8">
    <location>
        <position position="1"/>
    </location>
</feature>
<dbReference type="InterPro" id="IPR036852">
    <property type="entry name" value="Peptidase_S8/S53_dom_sf"/>
</dbReference>
<evidence type="ECO:0000256" key="6">
    <source>
        <dbReference type="PROSITE-ProRule" id="PRU01240"/>
    </source>
</evidence>
<evidence type="ECO:0000256" key="5">
    <source>
        <dbReference type="ARBA" id="ARBA00022825"/>
    </source>
</evidence>
<feature type="domain" description="Peptidase S8/S53" evidence="7">
    <location>
        <begin position="59"/>
        <end position="211"/>
    </location>
</feature>
<keyword evidence="5" id="KW-0720">Serine protease</keyword>
<evidence type="ECO:0000313" key="8">
    <source>
        <dbReference type="EMBL" id="KAH9305978.1"/>
    </source>
</evidence>
<dbReference type="EMBL" id="JAHRHJ020000008">
    <property type="protein sequence ID" value="KAH9305978.1"/>
    <property type="molecule type" value="Genomic_DNA"/>
</dbReference>
<dbReference type="PROSITE" id="PS51892">
    <property type="entry name" value="SUBTILASE"/>
    <property type="match status" value="1"/>
</dbReference>
<dbReference type="PANTHER" id="PTHR10795">
    <property type="entry name" value="PROPROTEIN CONVERTASE SUBTILISIN/KEXIN"/>
    <property type="match status" value="1"/>
</dbReference>
<comment type="caution">
    <text evidence="8">The sequence shown here is derived from an EMBL/GenBank/DDBJ whole genome shotgun (WGS) entry which is preliminary data.</text>
</comment>
<evidence type="ECO:0000256" key="2">
    <source>
        <dbReference type="ARBA" id="ARBA00022670"/>
    </source>
</evidence>
<keyword evidence="3" id="KW-0732">Signal</keyword>
<name>A0AA38FLN7_TAXCH</name>
<dbReference type="AlphaFoldDB" id="A0AA38FLN7"/>
<dbReference type="InterPro" id="IPR045051">
    <property type="entry name" value="SBT"/>
</dbReference>
<evidence type="ECO:0000256" key="3">
    <source>
        <dbReference type="ARBA" id="ARBA00022729"/>
    </source>
</evidence>
<keyword evidence="2" id="KW-0645">Protease</keyword>
<dbReference type="Gene3D" id="3.40.50.200">
    <property type="entry name" value="Peptidase S8/S53 domain"/>
    <property type="match status" value="1"/>
</dbReference>
<dbReference type="Pfam" id="PF00082">
    <property type="entry name" value="Peptidase_S8"/>
    <property type="match status" value="1"/>
</dbReference>
<dbReference type="GO" id="GO:0004252">
    <property type="term" value="F:serine-type endopeptidase activity"/>
    <property type="evidence" value="ECO:0007669"/>
    <property type="project" value="InterPro"/>
</dbReference>
<dbReference type="GO" id="GO:0006508">
    <property type="term" value="P:proteolysis"/>
    <property type="evidence" value="ECO:0007669"/>
    <property type="project" value="UniProtKB-KW"/>
</dbReference>
<comment type="caution">
    <text evidence="6">Lacks conserved residue(s) required for the propagation of feature annotation.</text>
</comment>
<dbReference type="InterPro" id="IPR000209">
    <property type="entry name" value="Peptidase_S8/S53_dom"/>
</dbReference>
<comment type="similarity">
    <text evidence="1 6">Belongs to the peptidase S8 family.</text>
</comment>
<keyword evidence="9" id="KW-1185">Reference proteome</keyword>
<dbReference type="InterPro" id="IPR023828">
    <property type="entry name" value="Peptidase_S8_Ser-AS"/>
</dbReference>
<sequence length="234" mass="24503">NERFPLVYLSHNENSKHCKAGTLNSTAVKGKIVLCDNKEPELLLSESSSWYEIIISAVEEAGAAGVVFANNKYSGDEDLLDNSSLVPASIVGYSAGLKIKAYINSTSNPTAIIDSTGLTLVGEAIIAPIVPVFSSRGPSKAIPQVLKPDVIAPGANILAALPGGGYGIMSGTSMSCPHVSGIAALIRSVHPSWSPAAIKSALMTSAYVRDNRNQLIRDRVFLEAADPFDLGAGH</sequence>
<evidence type="ECO:0000256" key="1">
    <source>
        <dbReference type="ARBA" id="ARBA00011073"/>
    </source>
</evidence>
<evidence type="ECO:0000256" key="4">
    <source>
        <dbReference type="ARBA" id="ARBA00022801"/>
    </source>
</evidence>
<dbReference type="CDD" id="cd02120">
    <property type="entry name" value="PA_subtilisin_like"/>
    <property type="match status" value="1"/>
</dbReference>
<dbReference type="Proteomes" id="UP000824469">
    <property type="component" value="Unassembled WGS sequence"/>
</dbReference>
<evidence type="ECO:0000259" key="7">
    <source>
        <dbReference type="Pfam" id="PF00082"/>
    </source>
</evidence>
<dbReference type="SUPFAM" id="SSF52743">
    <property type="entry name" value="Subtilisin-like"/>
    <property type="match status" value="1"/>
</dbReference>
<proteinExistence type="inferred from homology"/>
<evidence type="ECO:0000313" key="9">
    <source>
        <dbReference type="Proteomes" id="UP000824469"/>
    </source>
</evidence>
<accession>A0AA38FLN7</accession>
<gene>
    <name evidence="8" type="ORF">KI387_010382</name>
</gene>
<reference evidence="8 9" key="1">
    <citation type="journal article" date="2021" name="Nat. Plants">
        <title>The Taxus genome provides insights into paclitaxel biosynthesis.</title>
        <authorList>
            <person name="Xiong X."/>
            <person name="Gou J."/>
            <person name="Liao Q."/>
            <person name="Li Y."/>
            <person name="Zhou Q."/>
            <person name="Bi G."/>
            <person name="Li C."/>
            <person name="Du R."/>
            <person name="Wang X."/>
            <person name="Sun T."/>
            <person name="Guo L."/>
            <person name="Liang H."/>
            <person name="Lu P."/>
            <person name="Wu Y."/>
            <person name="Zhang Z."/>
            <person name="Ro D.K."/>
            <person name="Shang Y."/>
            <person name="Huang S."/>
            <person name="Yan J."/>
        </authorList>
    </citation>
    <scope>NUCLEOTIDE SEQUENCE [LARGE SCALE GENOMIC DNA]</scope>
    <source>
        <strain evidence="8">Ta-2019</strain>
    </source>
</reference>